<feature type="compositionally biased region" description="Basic and acidic residues" evidence="1">
    <location>
        <begin position="110"/>
        <end position="119"/>
    </location>
</feature>
<sequence length="497" mass="53572">GGRGGGPGRAGRGRTVGGGRPRRHGARAVGAGRREARPVRAGRPRVRHRPEPGHRAAGLPRPVRRDRGPAGGPRRPRAPGPRRRLPVRRRHAADPAGHRRGRPRRAGAGARERDGRTVDGAHGAGRSHVADQRAALPPPSAARRGDAGPAGPQSGGRDDDRAVADVARARQPAAGRPPAADAAGPLRDVLRLRPAAGSRGARHRALRRAVVRLLVRAGRPAPAGAGGGRARRRVRRRDPHRQRRAPGARRGRPRLRRRAARRGAGAGRRRRLRRRRDGAVRRPAAARPAHPRHPARPGRRHPVAVGSRAAARPGRPHTGAGTPHRAVPGGLRRGVRRRVRDGPVPRFPPAGRRPDGLRQRAGRPGAASGRGQRVLVRPGERAAARSGPRNGLGRARPGRPVRRRAARRAGATRPRRPVPGALVRGPDAGRPRPRHRQRRRIHLRLVQQRHPRGLPASGERLPGAGALPRRRLCPPGWRTAAGDPVGGDRRRPRRARL</sequence>
<evidence type="ECO:0000256" key="1">
    <source>
        <dbReference type="SAM" id="MobiDB-lite"/>
    </source>
</evidence>
<feature type="compositionally biased region" description="Low complexity" evidence="1">
    <location>
        <begin position="362"/>
        <end position="373"/>
    </location>
</feature>
<feature type="compositionally biased region" description="Low complexity" evidence="1">
    <location>
        <begin position="164"/>
        <end position="186"/>
    </location>
</feature>
<dbReference type="EC" id="1.14.99.-" evidence="2"/>
<feature type="compositionally biased region" description="Basic residues" evidence="1">
    <location>
        <begin position="289"/>
        <end position="302"/>
    </location>
</feature>
<dbReference type="EMBL" id="CADCTN010000001">
    <property type="protein sequence ID" value="CAA9209408.1"/>
    <property type="molecule type" value="Genomic_DNA"/>
</dbReference>
<feature type="compositionally biased region" description="Basic residues" evidence="1">
    <location>
        <begin position="229"/>
        <end position="276"/>
    </location>
</feature>
<protein>
    <submittedName>
        <fullName evidence="2">Phytoene dehydrogenase</fullName>
        <ecNumber evidence="2">1.14.99.-</ecNumber>
    </submittedName>
</protein>
<evidence type="ECO:0000313" key="2">
    <source>
        <dbReference type="EMBL" id="CAA9209408.1"/>
    </source>
</evidence>
<gene>
    <name evidence="2" type="ORF">AVDCRST_MAG52-1089</name>
</gene>
<feature type="non-terminal residue" evidence="2">
    <location>
        <position position="1"/>
    </location>
</feature>
<dbReference type="AlphaFoldDB" id="A0A6J4GXI1"/>
<feature type="region of interest" description="Disordered" evidence="1">
    <location>
        <begin position="219"/>
        <end position="497"/>
    </location>
</feature>
<reference evidence="2" key="1">
    <citation type="submission" date="2020-02" db="EMBL/GenBank/DDBJ databases">
        <authorList>
            <person name="Meier V. D."/>
        </authorList>
    </citation>
    <scope>NUCLEOTIDE SEQUENCE</scope>
    <source>
        <strain evidence="2">AVDCRST_MAG52</strain>
    </source>
</reference>
<name>A0A6J4GXI1_9ACTN</name>
<feature type="compositionally biased region" description="Basic residues" evidence="1">
    <location>
        <begin position="431"/>
        <end position="452"/>
    </location>
</feature>
<feature type="non-terminal residue" evidence="2">
    <location>
        <position position="497"/>
    </location>
</feature>
<feature type="compositionally biased region" description="Gly residues" evidence="1">
    <location>
        <begin position="1"/>
        <end position="19"/>
    </location>
</feature>
<feature type="region of interest" description="Disordered" evidence="1">
    <location>
        <begin position="1"/>
        <end position="186"/>
    </location>
</feature>
<organism evidence="2">
    <name type="scientific">uncultured Blastococcus sp</name>
    <dbReference type="NCBI Taxonomy" id="217144"/>
    <lineage>
        <taxon>Bacteria</taxon>
        <taxon>Bacillati</taxon>
        <taxon>Actinomycetota</taxon>
        <taxon>Actinomycetes</taxon>
        <taxon>Geodermatophilales</taxon>
        <taxon>Geodermatophilaceae</taxon>
        <taxon>Blastococcus</taxon>
        <taxon>environmental samples</taxon>
    </lineage>
</organism>
<keyword evidence="2" id="KW-0560">Oxidoreductase</keyword>
<feature type="compositionally biased region" description="Basic residues" evidence="1">
    <location>
        <begin position="74"/>
        <end position="91"/>
    </location>
</feature>
<proteinExistence type="predicted"/>
<accession>A0A6J4GXI1</accession>
<feature type="compositionally biased region" description="Basic residues" evidence="1">
    <location>
        <begin position="396"/>
        <end position="407"/>
    </location>
</feature>
<dbReference type="GO" id="GO:0016491">
    <property type="term" value="F:oxidoreductase activity"/>
    <property type="evidence" value="ECO:0007669"/>
    <property type="project" value="UniProtKB-KW"/>
</dbReference>